<name>A0A3L5TTP2_MYTGA</name>
<feature type="non-terminal residue" evidence="1">
    <location>
        <position position="1"/>
    </location>
</feature>
<evidence type="ECO:0000313" key="2">
    <source>
        <dbReference type="Proteomes" id="UP000266721"/>
    </source>
</evidence>
<comment type="caution">
    <text evidence="1">The sequence shown here is derived from an EMBL/GenBank/DDBJ whole genome shotgun (WGS) entry which is preliminary data.</text>
</comment>
<organism evidence="1 2">
    <name type="scientific">Mytilus galloprovincialis</name>
    <name type="common">Mediterranean mussel</name>
    <dbReference type="NCBI Taxonomy" id="29158"/>
    <lineage>
        <taxon>Eukaryota</taxon>
        <taxon>Metazoa</taxon>
        <taxon>Spiralia</taxon>
        <taxon>Lophotrochozoa</taxon>
        <taxon>Mollusca</taxon>
        <taxon>Bivalvia</taxon>
        <taxon>Autobranchia</taxon>
        <taxon>Pteriomorphia</taxon>
        <taxon>Mytilida</taxon>
        <taxon>Mytiloidea</taxon>
        <taxon>Mytilidae</taxon>
        <taxon>Mytilinae</taxon>
        <taxon>Mytilus</taxon>
    </lineage>
</organism>
<dbReference type="AlphaFoldDB" id="A0A3L5TTP2"/>
<proteinExistence type="predicted"/>
<gene>
    <name evidence="1" type="ORF">AM593_06028</name>
</gene>
<sequence>LCVVLVTKKSETGNEKFLNSFRKYVQSSSLTRNERVKFAYIYEDTQKNVIQSFSKGDTSGTDDTQSKVIILWRMEKNHLSYNWLSKGWDIDNIQDSRNHLEDQVKHLLNSDQSLAYRVILPEFNNEHA</sequence>
<reference evidence="1 2" key="1">
    <citation type="journal article" date="2016" name="PLoS ONE">
        <title>A First Insight into the Genome of the Filter-Feeder Mussel Mytilus galloprovincialis.</title>
        <authorList>
            <person name="Murgarella M."/>
            <person name="Puiu D."/>
            <person name="Novoa B."/>
            <person name="Figueras A."/>
            <person name="Posada D."/>
            <person name="Canchaya C."/>
        </authorList>
    </citation>
    <scope>NUCLEOTIDE SEQUENCE [LARGE SCALE GENOMIC DNA]</scope>
    <source>
        <tissue evidence="1">Muscle</tissue>
    </source>
</reference>
<feature type="non-terminal residue" evidence="1">
    <location>
        <position position="128"/>
    </location>
</feature>
<keyword evidence="2" id="KW-1185">Reference proteome</keyword>
<evidence type="ECO:0000313" key="1">
    <source>
        <dbReference type="EMBL" id="OPL32897.1"/>
    </source>
</evidence>
<dbReference type="Proteomes" id="UP000266721">
    <property type="component" value="Unassembled WGS sequence"/>
</dbReference>
<protein>
    <submittedName>
        <fullName evidence="1">Uncharacterized protein</fullName>
    </submittedName>
</protein>
<dbReference type="EMBL" id="KV586113">
    <property type="protein sequence ID" value="OPL32897.1"/>
    <property type="molecule type" value="Genomic_DNA"/>
</dbReference>
<accession>A0A3L5TTP2</accession>